<evidence type="ECO:0000256" key="1">
    <source>
        <dbReference type="SAM" id="Phobius"/>
    </source>
</evidence>
<dbReference type="EMBL" id="BK015446">
    <property type="protein sequence ID" value="DAE07148.1"/>
    <property type="molecule type" value="Genomic_DNA"/>
</dbReference>
<name>A0A8S5PLT6_9CAUD</name>
<feature type="transmembrane region" description="Helical" evidence="1">
    <location>
        <begin position="25"/>
        <end position="49"/>
    </location>
</feature>
<keyword evidence="1" id="KW-0472">Membrane</keyword>
<protein>
    <submittedName>
        <fullName evidence="2">Uncharacterized protein</fullName>
    </submittedName>
</protein>
<keyword evidence="1" id="KW-0812">Transmembrane</keyword>
<accession>A0A8S5PLT6</accession>
<proteinExistence type="predicted"/>
<keyword evidence="1" id="KW-1133">Transmembrane helix</keyword>
<organism evidence="2">
    <name type="scientific">Myoviridae sp. ctsK93</name>
    <dbReference type="NCBI Taxonomy" id="2825190"/>
    <lineage>
        <taxon>Viruses</taxon>
        <taxon>Duplodnaviria</taxon>
        <taxon>Heunggongvirae</taxon>
        <taxon>Uroviricota</taxon>
        <taxon>Caudoviricetes</taxon>
    </lineage>
</organism>
<sequence>MAFPVPTHPPPVLSPRLRAAFAHKFFIFQFFFYFFFLPLTFNFFSFVYLQKRILYEI</sequence>
<reference evidence="2" key="1">
    <citation type="journal article" date="2021" name="Proc. Natl. Acad. Sci. U.S.A.">
        <title>A Catalog of Tens of Thousands of Viruses from Human Metagenomes Reveals Hidden Associations with Chronic Diseases.</title>
        <authorList>
            <person name="Tisza M.J."/>
            <person name="Buck C.B."/>
        </authorList>
    </citation>
    <scope>NUCLEOTIDE SEQUENCE</scope>
    <source>
        <strain evidence="2">CtsK93</strain>
    </source>
</reference>
<evidence type="ECO:0000313" key="2">
    <source>
        <dbReference type="EMBL" id="DAE07148.1"/>
    </source>
</evidence>